<organism evidence="2 3">
    <name type="scientific">Thermoproteota archaeon</name>
    <dbReference type="NCBI Taxonomy" id="2056631"/>
    <lineage>
        <taxon>Archaea</taxon>
        <taxon>Thermoproteota</taxon>
    </lineage>
</organism>
<gene>
    <name evidence="2" type="ORF">DRJ26_04190</name>
</gene>
<proteinExistence type="predicted"/>
<keyword evidence="1" id="KW-0472">Membrane</keyword>
<evidence type="ECO:0000313" key="3">
    <source>
        <dbReference type="Proteomes" id="UP000269499"/>
    </source>
</evidence>
<name>A0A497F1M8_9CREN</name>
<feature type="transmembrane region" description="Helical" evidence="1">
    <location>
        <begin position="42"/>
        <end position="61"/>
    </location>
</feature>
<comment type="caution">
    <text evidence="2">The sequence shown here is derived from an EMBL/GenBank/DDBJ whole genome shotgun (WGS) entry which is preliminary data.</text>
</comment>
<dbReference type="Proteomes" id="UP000269499">
    <property type="component" value="Unassembled WGS sequence"/>
</dbReference>
<reference evidence="2 3" key="1">
    <citation type="submission" date="2018-06" db="EMBL/GenBank/DDBJ databases">
        <title>Extensive metabolic versatility and redundancy in microbially diverse, dynamic hydrothermal sediments.</title>
        <authorList>
            <person name="Dombrowski N."/>
            <person name="Teske A."/>
            <person name="Baker B.J."/>
        </authorList>
    </citation>
    <scope>NUCLEOTIDE SEQUENCE [LARGE SCALE GENOMIC DNA]</scope>
    <source>
        <strain evidence="2">B20_G2</strain>
    </source>
</reference>
<protein>
    <submittedName>
        <fullName evidence="2">Uncharacterized protein</fullName>
    </submittedName>
</protein>
<accession>A0A497F1M8</accession>
<keyword evidence="1" id="KW-0812">Transmembrane</keyword>
<evidence type="ECO:0000313" key="2">
    <source>
        <dbReference type="EMBL" id="RLE52848.1"/>
    </source>
</evidence>
<keyword evidence="1" id="KW-1133">Transmembrane helix</keyword>
<evidence type="ECO:0000256" key="1">
    <source>
        <dbReference type="SAM" id="Phobius"/>
    </source>
</evidence>
<sequence length="74" mass="7962">MPMALLVKIQNPKMPVVFAARLTLSTIAAITGLEQGIIGVEVYSSILISSLLATLIVGLLISRSQIDEKEHICK</sequence>
<dbReference type="EMBL" id="QMRA01000095">
    <property type="protein sequence ID" value="RLE52848.1"/>
    <property type="molecule type" value="Genomic_DNA"/>
</dbReference>
<dbReference type="AlphaFoldDB" id="A0A497F1M8"/>